<organism evidence="9 10">
    <name type="scientific">Anaeroselena agilis</name>
    <dbReference type="NCBI Taxonomy" id="3063788"/>
    <lineage>
        <taxon>Bacteria</taxon>
        <taxon>Bacillati</taxon>
        <taxon>Bacillota</taxon>
        <taxon>Negativicutes</taxon>
        <taxon>Acetonemataceae</taxon>
        <taxon>Anaeroselena</taxon>
    </lineage>
</organism>
<dbReference type="InterPro" id="IPR059103">
    <property type="entry name" value="FixC-like_C"/>
</dbReference>
<dbReference type="Pfam" id="PF01494">
    <property type="entry name" value="FAD_binding_3"/>
    <property type="match status" value="1"/>
</dbReference>
<evidence type="ECO:0000256" key="1">
    <source>
        <dbReference type="ARBA" id="ARBA00001974"/>
    </source>
</evidence>
<gene>
    <name evidence="9" type="ORF">Q4T40_15150</name>
</gene>
<evidence type="ECO:0000259" key="8">
    <source>
        <dbReference type="Pfam" id="PF26311"/>
    </source>
</evidence>
<evidence type="ECO:0000313" key="9">
    <source>
        <dbReference type="EMBL" id="MDT8902585.1"/>
    </source>
</evidence>
<dbReference type="SUPFAM" id="SSF51905">
    <property type="entry name" value="FAD/NAD(P)-binding domain"/>
    <property type="match status" value="1"/>
</dbReference>
<dbReference type="InterPro" id="IPR002938">
    <property type="entry name" value="FAD-bd"/>
</dbReference>
<evidence type="ECO:0000259" key="6">
    <source>
        <dbReference type="Pfam" id="PF01494"/>
    </source>
</evidence>
<name>A0ABU3P0M0_9FIRM</name>
<dbReference type="PROSITE" id="PS51257">
    <property type="entry name" value="PROKAR_LIPOPROTEIN"/>
    <property type="match status" value="1"/>
</dbReference>
<evidence type="ECO:0000313" key="10">
    <source>
        <dbReference type="Proteomes" id="UP001254848"/>
    </source>
</evidence>
<protein>
    <submittedName>
        <fullName evidence="9">FAD-dependent oxidoreductase</fullName>
    </submittedName>
</protein>
<dbReference type="EMBL" id="JAUOZS010000001">
    <property type="protein sequence ID" value="MDT8902585.1"/>
    <property type="molecule type" value="Genomic_DNA"/>
</dbReference>
<proteinExistence type="inferred from homology"/>
<dbReference type="InterPro" id="IPR036188">
    <property type="entry name" value="FAD/NAD-bd_sf"/>
</dbReference>
<keyword evidence="5" id="KW-0560">Oxidoreductase</keyword>
<dbReference type="RefSeq" id="WP_413781065.1">
    <property type="nucleotide sequence ID" value="NZ_JAUOZS010000001.1"/>
</dbReference>
<keyword evidence="4" id="KW-0274">FAD</keyword>
<dbReference type="InterPro" id="IPR049398">
    <property type="entry name" value="ETF-QO/FixC_UQ-bd"/>
</dbReference>
<dbReference type="Gene3D" id="3.50.50.60">
    <property type="entry name" value="FAD/NAD(P)-binding domain"/>
    <property type="match status" value="1"/>
</dbReference>
<dbReference type="PRINTS" id="PR00420">
    <property type="entry name" value="RNGMNOXGNASE"/>
</dbReference>
<feature type="domain" description="FAD-binding" evidence="6">
    <location>
        <begin position="7"/>
        <end position="173"/>
    </location>
</feature>
<dbReference type="Proteomes" id="UP001254848">
    <property type="component" value="Unassembled WGS sequence"/>
</dbReference>
<accession>A0ABU3P0M0</accession>
<evidence type="ECO:0000256" key="4">
    <source>
        <dbReference type="ARBA" id="ARBA00022827"/>
    </source>
</evidence>
<dbReference type="PANTHER" id="PTHR43624">
    <property type="entry name" value="ELECTRON TRANSFER FLAVOPROTEIN-QUINONE OXIDOREDUCTASE YDIS-RELATED"/>
    <property type="match status" value="1"/>
</dbReference>
<reference evidence="9 10" key="1">
    <citation type="submission" date="2023-07" db="EMBL/GenBank/DDBJ databases">
        <title>The novel representative of Negativicutes class, Anaeroselena agilis gen. nov. sp. nov.</title>
        <authorList>
            <person name="Prokofeva M.I."/>
            <person name="Elcheninov A.G."/>
            <person name="Klyukina A."/>
            <person name="Kublanov I.V."/>
            <person name="Frolov E.N."/>
            <person name="Podosokorskaya O.A."/>
        </authorList>
    </citation>
    <scope>NUCLEOTIDE SEQUENCE [LARGE SCALE GENOMIC DNA]</scope>
    <source>
        <strain evidence="9 10">4137-cl</strain>
    </source>
</reference>
<keyword evidence="3" id="KW-0285">Flavoprotein</keyword>
<dbReference type="Pfam" id="PF21162">
    <property type="entry name" value="ETFQO_UQ-bd"/>
    <property type="match status" value="1"/>
</dbReference>
<comment type="similarity">
    <text evidence="2">Belongs to the ETF-QO/FixC family.</text>
</comment>
<evidence type="ECO:0000256" key="3">
    <source>
        <dbReference type="ARBA" id="ARBA00022630"/>
    </source>
</evidence>
<keyword evidence="10" id="KW-1185">Reference proteome</keyword>
<evidence type="ECO:0000259" key="7">
    <source>
        <dbReference type="Pfam" id="PF21162"/>
    </source>
</evidence>
<evidence type="ECO:0000256" key="2">
    <source>
        <dbReference type="ARBA" id="ARBA00006796"/>
    </source>
</evidence>
<feature type="domain" description="ETF-QO/FixC ubiquinone-binding" evidence="7">
    <location>
        <begin position="183"/>
        <end position="279"/>
    </location>
</feature>
<sequence length="427" mass="45271">MSADDKFDAIIIGAGPAGSACAYVMAREGKSVLLVERGVSAGSKNVTGGRLYTYALEMVEPGLYARAPLQRKVVREQIMMLGKNGAVTMDYADYDFGGEVPQSYTVLRAPFDEWFAAEAEAQGAMVATGILVDELIEENGKIVGIKAGEDEMYADVVIAADGVNSLIGQKAGLLGDITPHQVGVGIKEIIELPDDIIGARFNLCGDEGAARLAVGCTEGISGGAFIYTNKGSVSLGIVFNPEQAGRNGKKIHEILQDFKMHPAILPLIEGGTTVEYGAHLVPEVGLSAMPKSLYRDGLLLVGDAAGFGINTGFIIRGIDLAIVSGLAAANAVIAAEEVSAVGPLYAKQLEQLSLMPNMRLFAGWHKIMEIPRVFSEYPALANDALKLMFTVDGSVPEKMTSAMFGIMRRHVTVGQILADGWKGFRAI</sequence>
<dbReference type="PANTHER" id="PTHR43624:SF2">
    <property type="entry name" value="ELECTRON TRANSFER FLAVOPROTEIN-QUINONE OXIDOREDUCTASE YDIS-RELATED"/>
    <property type="match status" value="1"/>
</dbReference>
<dbReference type="SUPFAM" id="SSF54373">
    <property type="entry name" value="FAD-linked reductases, C-terminal domain"/>
    <property type="match status" value="1"/>
</dbReference>
<dbReference type="InterPro" id="IPR039651">
    <property type="entry name" value="FixC-like"/>
</dbReference>
<dbReference type="Pfam" id="PF26311">
    <property type="entry name" value="ETF-QO_FixC_C"/>
    <property type="match status" value="1"/>
</dbReference>
<evidence type="ECO:0000256" key="5">
    <source>
        <dbReference type="ARBA" id="ARBA00023002"/>
    </source>
</evidence>
<feature type="domain" description="FixC-like C-terminal" evidence="8">
    <location>
        <begin position="365"/>
        <end position="426"/>
    </location>
</feature>
<comment type="cofactor">
    <cofactor evidence="1">
        <name>FAD</name>
        <dbReference type="ChEBI" id="CHEBI:57692"/>
    </cofactor>
</comment>
<comment type="caution">
    <text evidence="9">The sequence shown here is derived from an EMBL/GenBank/DDBJ whole genome shotgun (WGS) entry which is preliminary data.</text>
</comment>